<evidence type="ECO:0000256" key="4">
    <source>
        <dbReference type="ARBA" id="ARBA00023002"/>
    </source>
</evidence>
<evidence type="ECO:0000256" key="3">
    <source>
        <dbReference type="ARBA" id="ARBA00022723"/>
    </source>
</evidence>
<evidence type="ECO:0008006" key="11">
    <source>
        <dbReference type="Google" id="ProtNLM"/>
    </source>
</evidence>
<dbReference type="InterPro" id="IPR002403">
    <property type="entry name" value="Cyt_P450_E_grp-IV"/>
</dbReference>
<accession>A0ABR3JJF4</accession>
<feature type="signal peptide" evidence="8">
    <location>
        <begin position="1"/>
        <end position="20"/>
    </location>
</feature>
<dbReference type="InterPro" id="IPR001128">
    <property type="entry name" value="Cyt_P450"/>
</dbReference>
<dbReference type="Proteomes" id="UP001556367">
    <property type="component" value="Unassembled WGS sequence"/>
</dbReference>
<reference evidence="10" key="1">
    <citation type="submission" date="2024-06" db="EMBL/GenBank/DDBJ databases">
        <title>Multi-omics analyses provide insights into the biosynthesis of the anticancer antibiotic pleurotin in Hohenbuehelia grisea.</title>
        <authorList>
            <person name="Weaver J.A."/>
            <person name="Alberti F."/>
        </authorList>
    </citation>
    <scope>NUCLEOTIDE SEQUENCE [LARGE SCALE GENOMIC DNA]</scope>
    <source>
        <strain evidence="10">T-177</strain>
    </source>
</reference>
<keyword evidence="5 7" id="KW-0408">Iron</keyword>
<evidence type="ECO:0000256" key="7">
    <source>
        <dbReference type="RuleBase" id="RU000461"/>
    </source>
</evidence>
<gene>
    <name evidence="9" type="ORF">HGRIS_002090</name>
</gene>
<dbReference type="InterPro" id="IPR017972">
    <property type="entry name" value="Cyt_P450_CS"/>
</dbReference>
<evidence type="ECO:0000313" key="10">
    <source>
        <dbReference type="Proteomes" id="UP001556367"/>
    </source>
</evidence>
<dbReference type="PANTHER" id="PTHR46206:SF1">
    <property type="entry name" value="P450, PUTATIVE (EUROFUNG)-RELATED"/>
    <property type="match status" value="1"/>
</dbReference>
<evidence type="ECO:0000256" key="8">
    <source>
        <dbReference type="SAM" id="SignalP"/>
    </source>
</evidence>
<evidence type="ECO:0000256" key="1">
    <source>
        <dbReference type="ARBA" id="ARBA00001971"/>
    </source>
</evidence>
<dbReference type="PRINTS" id="PR00465">
    <property type="entry name" value="EP450IV"/>
</dbReference>
<feature type="chain" id="PRO_5045241397" description="Cytochrome P450" evidence="8">
    <location>
        <begin position="21"/>
        <end position="498"/>
    </location>
</feature>
<comment type="cofactor">
    <cofactor evidence="1">
        <name>heme</name>
        <dbReference type="ChEBI" id="CHEBI:30413"/>
    </cofactor>
</comment>
<keyword evidence="6 7" id="KW-0503">Monooxygenase</keyword>
<protein>
    <recommendedName>
        <fullName evidence="11">Cytochrome P450</fullName>
    </recommendedName>
</protein>
<dbReference type="Gene3D" id="1.10.630.10">
    <property type="entry name" value="Cytochrome P450"/>
    <property type="match status" value="1"/>
</dbReference>
<comment type="caution">
    <text evidence="9">The sequence shown here is derived from an EMBL/GenBank/DDBJ whole genome shotgun (WGS) entry which is preliminary data.</text>
</comment>
<dbReference type="SUPFAM" id="SSF48264">
    <property type="entry name" value="Cytochrome P450"/>
    <property type="match status" value="1"/>
</dbReference>
<comment type="similarity">
    <text evidence="2 7">Belongs to the cytochrome P450 family.</text>
</comment>
<dbReference type="EMBL" id="JASNQZ010000006">
    <property type="protein sequence ID" value="KAL0955893.1"/>
    <property type="molecule type" value="Genomic_DNA"/>
</dbReference>
<keyword evidence="3 7" id="KW-0479">Metal-binding</keyword>
<evidence type="ECO:0000256" key="6">
    <source>
        <dbReference type="ARBA" id="ARBA00023033"/>
    </source>
</evidence>
<name>A0ABR3JJF4_9AGAR</name>
<proteinExistence type="inferred from homology"/>
<keyword evidence="7" id="KW-0349">Heme</keyword>
<organism evidence="9 10">
    <name type="scientific">Hohenbuehelia grisea</name>
    <dbReference type="NCBI Taxonomy" id="104357"/>
    <lineage>
        <taxon>Eukaryota</taxon>
        <taxon>Fungi</taxon>
        <taxon>Dikarya</taxon>
        <taxon>Basidiomycota</taxon>
        <taxon>Agaricomycotina</taxon>
        <taxon>Agaricomycetes</taxon>
        <taxon>Agaricomycetidae</taxon>
        <taxon>Agaricales</taxon>
        <taxon>Pleurotineae</taxon>
        <taxon>Pleurotaceae</taxon>
        <taxon>Hohenbuehelia</taxon>
    </lineage>
</organism>
<keyword evidence="8" id="KW-0732">Signal</keyword>
<evidence type="ECO:0000256" key="5">
    <source>
        <dbReference type="ARBA" id="ARBA00023004"/>
    </source>
</evidence>
<sequence>MIPAVAGAAALLLLSGIVLRSLKTRSPPGIPQIGHPGVVGYVFAALRFTVHSDEVIAEGASTFKGGPFAVPTLAGWFIVLGKNHLDTLRTSNDATFNQPIAVNEALRLDYTMNLEQLRNPYQSIVARNDITRGISAFIPEVLDETVLTMEDTFRSTDGSGFISVPLFHTMTMMVGRISNRAMLGTELCRNRHFIHAVVGFAETLVLYAQLLNWTPTMLRPIVYFVLTLLFGGPKQPTKYILPYVEKRLRERETSPDDGPYNITEFLINAAPATDSTADIVMRILNLNFGSIHTTSIFGSQAIFEMAVMRKEDLNSIREEVIQALDEEGGWNKASLARFRKLDSILREVGRVYGLALMAMNRLALHDTVLVDGTVIPAGWTVSLNLRDIHLDPDIYPNPEVFDPFRFSKLRHEEESSVKHGFTTIDPHYIPFGAGRHACPGRFFAAMELKIMLAHLLLNYDFRLVDSERPQNVVFHGSALPNQKAHVIFSPRSTPGKVA</sequence>
<evidence type="ECO:0000313" key="9">
    <source>
        <dbReference type="EMBL" id="KAL0955893.1"/>
    </source>
</evidence>
<dbReference type="CDD" id="cd11041">
    <property type="entry name" value="CYP503A1-like"/>
    <property type="match status" value="1"/>
</dbReference>
<keyword evidence="4 7" id="KW-0560">Oxidoreductase</keyword>
<evidence type="ECO:0000256" key="2">
    <source>
        <dbReference type="ARBA" id="ARBA00010617"/>
    </source>
</evidence>
<dbReference type="InterPro" id="IPR036396">
    <property type="entry name" value="Cyt_P450_sf"/>
</dbReference>
<keyword evidence="10" id="KW-1185">Reference proteome</keyword>
<dbReference type="PROSITE" id="PS00086">
    <property type="entry name" value="CYTOCHROME_P450"/>
    <property type="match status" value="1"/>
</dbReference>
<dbReference type="PANTHER" id="PTHR46206">
    <property type="entry name" value="CYTOCHROME P450"/>
    <property type="match status" value="1"/>
</dbReference>
<dbReference type="Pfam" id="PF00067">
    <property type="entry name" value="p450"/>
    <property type="match status" value="1"/>
</dbReference>